<dbReference type="PANTHER" id="PTHR35988">
    <property type="entry name" value="15-CIS-ZETA-CAROTENE ISOMERASE, CHLOROPLASTIC"/>
    <property type="match status" value="1"/>
</dbReference>
<feature type="transmembrane region" description="Helical" evidence="5">
    <location>
        <begin position="39"/>
        <end position="60"/>
    </location>
</feature>
<keyword evidence="3 5" id="KW-1133">Transmembrane helix</keyword>
<accession>D3EPW9</accession>
<evidence type="ECO:0000256" key="5">
    <source>
        <dbReference type="SAM" id="Phobius"/>
    </source>
</evidence>
<feature type="transmembrane region" description="Helical" evidence="5">
    <location>
        <begin position="131"/>
        <end position="159"/>
    </location>
</feature>
<feature type="transmembrane region" description="Helical" evidence="5">
    <location>
        <begin position="6"/>
        <end position="27"/>
    </location>
</feature>
<dbReference type="PATRIC" id="fig|713887.8.peg.775"/>
<dbReference type="PANTHER" id="PTHR35988:SF2">
    <property type="entry name" value="15-CIS-ZETA-CAROTENE ISOMERASE, CHLOROPLASTIC"/>
    <property type="match status" value="1"/>
</dbReference>
<comment type="subcellular location">
    <subcellularLocation>
        <location evidence="1">Membrane</location>
        <topology evidence="1">Multi-pass membrane protein</topology>
    </subcellularLocation>
</comment>
<dbReference type="HOGENOM" id="CLU_080297_0_0_3"/>
<evidence type="ECO:0000313" key="8">
    <source>
        <dbReference type="Proteomes" id="UP000001405"/>
    </source>
</evidence>
<proteinExistence type="predicted"/>
<keyword evidence="8" id="KW-1185">Reference proteome</keyword>
<dbReference type="Gene3D" id="1.20.120.1630">
    <property type="match status" value="1"/>
</dbReference>
<dbReference type="AlphaFoldDB" id="D3EPW9"/>
<dbReference type="InterPro" id="IPR009915">
    <property type="entry name" value="NnrU_dom"/>
</dbReference>
<gene>
    <name evidence="7" type="ordered locus">UCYN_08290</name>
</gene>
<evidence type="ECO:0000313" key="7">
    <source>
        <dbReference type="EMBL" id="ADB95519.1"/>
    </source>
</evidence>
<evidence type="ECO:0000256" key="4">
    <source>
        <dbReference type="ARBA" id="ARBA00023136"/>
    </source>
</evidence>
<dbReference type="GO" id="GO:0016020">
    <property type="term" value="C:membrane"/>
    <property type="evidence" value="ECO:0007669"/>
    <property type="project" value="UniProtKB-SubCell"/>
</dbReference>
<evidence type="ECO:0000256" key="2">
    <source>
        <dbReference type="ARBA" id="ARBA00022692"/>
    </source>
</evidence>
<feature type="transmembrane region" description="Helical" evidence="5">
    <location>
        <begin position="80"/>
        <end position="101"/>
    </location>
</feature>
<feature type="transmembrane region" description="Helical" evidence="5">
    <location>
        <begin position="207"/>
        <end position="225"/>
    </location>
</feature>
<dbReference type="EMBL" id="CP001842">
    <property type="protein sequence ID" value="ADB95519.1"/>
    <property type="molecule type" value="Genomic_DNA"/>
</dbReference>
<keyword evidence="4 5" id="KW-0472">Membrane</keyword>
<organism evidence="8">
    <name type="scientific">Atelocyanobacterium thalassa (isolate ALOHA)</name>
    <dbReference type="NCBI Taxonomy" id="1453429"/>
    <lineage>
        <taxon>Bacteria</taxon>
        <taxon>Bacillati</taxon>
        <taxon>Cyanobacteriota</taxon>
        <taxon>Cyanophyceae</taxon>
        <taxon>Oscillatoriophycideae</taxon>
        <taxon>Chroococcales</taxon>
        <taxon>Aphanothecaceae</taxon>
        <taxon>Candidatus Atelocyanobacterium</taxon>
        <taxon>Candidatus Atelocyanobacterium thalassae</taxon>
    </lineage>
</organism>
<dbReference type="KEGG" id="cyu:UCYN_08290"/>
<keyword evidence="2 5" id="KW-0812">Transmembrane</keyword>
<dbReference type="Pfam" id="PF07298">
    <property type="entry name" value="NnrU"/>
    <property type="match status" value="1"/>
</dbReference>
<protein>
    <submittedName>
        <fullName evidence="7">Predicted membrane protein</fullName>
    </submittedName>
</protein>
<reference evidence="7 8" key="1">
    <citation type="journal article" date="2010" name="Nature">
        <title>Metabolic streamlining in an open-ocean nitrogen-fixing cyanobacterium.</title>
        <authorList>
            <person name="Tripp H.J."/>
            <person name="Bench S.R."/>
            <person name="Turk K.A."/>
            <person name="Foster R.A."/>
            <person name="Desany B.A."/>
            <person name="Niazi F."/>
            <person name="Affourtit J.P."/>
            <person name="Zehr J.P."/>
        </authorList>
    </citation>
    <scope>NUCLEOTIDE SEQUENCE [LARGE SCALE GENOMIC DNA]</scope>
    <source>
        <strain evidence="8">ALOHA</strain>
    </source>
</reference>
<evidence type="ECO:0000256" key="1">
    <source>
        <dbReference type="ARBA" id="ARBA00004141"/>
    </source>
</evidence>
<dbReference type="GO" id="GO:0090471">
    <property type="term" value="F:9,15,9'-tri-cis-zeta-carotene isomerase activity"/>
    <property type="evidence" value="ECO:0007669"/>
    <property type="project" value="TreeGrafter"/>
</dbReference>
<dbReference type="STRING" id="1453429.UCYN_08290"/>
<name>D3EPW9_ATETH</name>
<evidence type="ECO:0000256" key="3">
    <source>
        <dbReference type="ARBA" id="ARBA00022989"/>
    </source>
</evidence>
<evidence type="ECO:0000259" key="6">
    <source>
        <dbReference type="Pfam" id="PF07298"/>
    </source>
</evidence>
<dbReference type="Proteomes" id="UP000001405">
    <property type="component" value="Chromosome"/>
</dbReference>
<sequence length="226" mass="26094">MWLTASHFIILGLLLVFGIVHSGLAALRSWGEAKIGVRLYRIFFVLVNLPLAIILVVYFFYHRYDGLILWQFQEFLAVKIIVWLLSAISFLFLYPSTFNLLEIAAISKPKVHLHETGILRICRHPQMIGQIIWCIAHTLWIGSSFTIITSLSLIAYHLFAIWHGDYRLEKLYGEQFICIKQKTSIIPFLAVLDGRQSLVLNEFSRPAYIGVCGFIILIWFCHLQLL</sequence>
<feature type="domain" description="NnrU" evidence="6">
    <location>
        <begin position="11"/>
        <end position="225"/>
    </location>
</feature>